<organism evidence="3 4">
    <name type="scientific">Labrys miyagiensis</name>
    <dbReference type="NCBI Taxonomy" id="346912"/>
    <lineage>
        <taxon>Bacteria</taxon>
        <taxon>Pseudomonadati</taxon>
        <taxon>Pseudomonadota</taxon>
        <taxon>Alphaproteobacteria</taxon>
        <taxon>Hyphomicrobiales</taxon>
        <taxon>Xanthobacteraceae</taxon>
        <taxon>Labrys</taxon>
    </lineage>
</organism>
<feature type="region of interest" description="Disordered" evidence="1">
    <location>
        <begin position="51"/>
        <end position="73"/>
    </location>
</feature>
<evidence type="ECO:0000256" key="2">
    <source>
        <dbReference type="SAM" id="SignalP"/>
    </source>
</evidence>
<comment type="caution">
    <text evidence="3">The sequence shown here is derived from an EMBL/GenBank/DDBJ whole genome shotgun (WGS) entry which is preliminary data.</text>
</comment>
<evidence type="ECO:0000256" key="1">
    <source>
        <dbReference type="SAM" id="MobiDB-lite"/>
    </source>
</evidence>
<evidence type="ECO:0000313" key="3">
    <source>
        <dbReference type="EMBL" id="GLS23427.1"/>
    </source>
</evidence>
<dbReference type="PROSITE" id="PS51257">
    <property type="entry name" value="PROKAR_LIPOPROTEIN"/>
    <property type="match status" value="1"/>
</dbReference>
<gene>
    <name evidence="3" type="ORF">GCM10007874_64480</name>
</gene>
<dbReference type="RefSeq" id="WP_284316362.1">
    <property type="nucleotide sequence ID" value="NZ_BSPC01000075.1"/>
</dbReference>
<reference evidence="4" key="1">
    <citation type="journal article" date="2019" name="Int. J. Syst. Evol. Microbiol.">
        <title>The Global Catalogue of Microorganisms (GCM) 10K type strain sequencing project: providing services to taxonomists for standard genome sequencing and annotation.</title>
        <authorList>
            <consortium name="The Broad Institute Genomics Platform"/>
            <consortium name="The Broad Institute Genome Sequencing Center for Infectious Disease"/>
            <person name="Wu L."/>
            <person name="Ma J."/>
        </authorList>
    </citation>
    <scope>NUCLEOTIDE SEQUENCE [LARGE SCALE GENOMIC DNA]</scope>
    <source>
        <strain evidence="4">NBRC 101365</strain>
    </source>
</reference>
<evidence type="ECO:0008006" key="5">
    <source>
        <dbReference type="Google" id="ProtNLM"/>
    </source>
</evidence>
<evidence type="ECO:0000313" key="4">
    <source>
        <dbReference type="Proteomes" id="UP001156882"/>
    </source>
</evidence>
<proteinExistence type="predicted"/>
<feature type="chain" id="PRO_5045911631" description="Lipoprotein" evidence="2">
    <location>
        <begin position="18"/>
        <end position="73"/>
    </location>
</feature>
<protein>
    <recommendedName>
        <fullName evidence="5">Lipoprotein</fullName>
    </recommendedName>
</protein>
<sequence length="73" mass="7351">MKAIPAVTALLLAFALAGCSAGVSVGSASYSADDRGETLCTHSYGASVNAPDAQHSGVHRQGGCLSRDVQDDD</sequence>
<accession>A0ABQ6CYR5</accession>
<feature type="signal peptide" evidence="2">
    <location>
        <begin position="1"/>
        <end position="17"/>
    </location>
</feature>
<dbReference type="EMBL" id="BSPC01000075">
    <property type="protein sequence ID" value="GLS23427.1"/>
    <property type="molecule type" value="Genomic_DNA"/>
</dbReference>
<keyword evidence="2" id="KW-0732">Signal</keyword>
<dbReference type="Proteomes" id="UP001156882">
    <property type="component" value="Unassembled WGS sequence"/>
</dbReference>
<keyword evidence="4" id="KW-1185">Reference proteome</keyword>
<name>A0ABQ6CYR5_9HYPH</name>